<organism evidence="9 10">
    <name type="scientific">Nesidiocoris tenuis</name>
    <dbReference type="NCBI Taxonomy" id="355587"/>
    <lineage>
        <taxon>Eukaryota</taxon>
        <taxon>Metazoa</taxon>
        <taxon>Ecdysozoa</taxon>
        <taxon>Arthropoda</taxon>
        <taxon>Hexapoda</taxon>
        <taxon>Insecta</taxon>
        <taxon>Pterygota</taxon>
        <taxon>Neoptera</taxon>
        <taxon>Paraneoptera</taxon>
        <taxon>Hemiptera</taxon>
        <taxon>Heteroptera</taxon>
        <taxon>Panheteroptera</taxon>
        <taxon>Cimicomorpha</taxon>
        <taxon>Miridae</taxon>
        <taxon>Dicyphina</taxon>
        <taxon>Nesidiocoris</taxon>
    </lineage>
</organism>
<evidence type="ECO:0000256" key="4">
    <source>
        <dbReference type="ARBA" id="ARBA00023136"/>
    </source>
</evidence>
<evidence type="ECO:0000256" key="1">
    <source>
        <dbReference type="ARBA" id="ARBA00004141"/>
    </source>
</evidence>
<keyword evidence="3 6" id="KW-1133">Transmembrane helix</keyword>
<dbReference type="InterPro" id="IPR050726">
    <property type="entry name" value="mGluR"/>
</dbReference>
<dbReference type="SUPFAM" id="SSF50494">
    <property type="entry name" value="Trypsin-like serine proteases"/>
    <property type="match status" value="1"/>
</dbReference>
<feature type="transmembrane region" description="Helical" evidence="6">
    <location>
        <begin position="691"/>
        <end position="713"/>
    </location>
</feature>
<dbReference type="GO" id="GO:0006508">
    <property type="term" value="P:proteolysis"/>
    <property type="evidence" value="ECO:0007669"/>
    <property type="project" value="InterPro"/>
</dbReference>
<proteinExistence type="predicted"/>
<protein>
    <recommendedName>
        <fullName evidence="11">G-protein coupled receptors family 3 profile domain-containing protein</fullName>
    </recommendedName>
</protein>
<dbReference type="PROSITE" id="PS00018">
    <property type="entry name" value="EF_HAND_1"/>
    <property type="match status" value="1"/>
</dbReference>
<evidence type="ECO:0000313" key="10">
    <source>
        <dbReference type="Proteomes" id="UP000479000"/>
    </source>
</evidence>
<keyword evidence="10" id="KW-1185">Reference proteome</keyword>
<dbReference type="GO" id="GO:0007601">
    <property type="term" value="P:visual perception"/>
    <property type="evidence" value="ECO:0007669"/>
    <property type="project" value="InterPro"/>
</dbReference>
<dbReference type="PROSITE" id="PS50240">
    <property type="entry name" value="TRYPSIN_DOM"/>
    <property type="match status" value="1"/>
</dbReference>
<name>A0A6H5GZF7_9HEMI</name>
<evidence type="ECO:0000256" key="3">
    <source>
        <dbReference type="ARBA" id="ARBA00022989"/>
    </source>
</evidence>
<dbReference type="InterPro" id="IPR001254">
    <property type="entry name" value="Trypsin_dom"/>
</dbReference>
<dbReference type="GO" id="GO:0004930">
    <property type="term" value="F:G protein-coupled receptor activity"/>
    <property type="evidence" value="ECO:0007669"/>
    <property type="project" value="InterPro"/>
</dbReference>
<keyword evidence="5" id="KW-0325">Glycoprotein</keyword>
<feature type="transmembrane region" description="Helical" evidence="6">
    <location>
        <begin position="617"/>
        <end position="639"/>
    </location>
</feature>
<keyword evidence="4 6" id="KW-0472">Membrane</keyword>
<sequence length="939" mass="106103">MPSEEVYRLIDNEGGHKYVVNLFNQQPGNQTTRGALEWYGPFCTGALWTYNIVLTTCRCLGEFPDVEGSPVNYPVENVLYIAGTKHLNFTHADSHLEAQIRMAYAVYLHPNCTSFWNNKYRIGRVDNDMAIAVMRRDFNPSATIGLMQVLDYNISTFKRSFNSLRKRERCFSSGWSFKDWSQGRRIPNDYKKQLWPRLIVRVVDDSDCNGYISFDEMFYPKYPVIPDTSDKICTFSRAPTCQGEEGALLHCGYYAMGFYSFNVKTCDPHEIRKIKFALKSFTYALLSGGLVDESTYDQVRNFGIQSGFPLNPITGPSTQMMARISARYKIGPGGGTIVMMGKFSEMKNSSHELRESKVLFISTDEEFETVPDLTSSKVLIVLPSQLEYPAVDNPFNLTDQWPEDFGTDLLKTPSRTSMRQMLLVNDLWELVNSLKYQMQIHCQEQAVCPGLPRLLARPIAAMDVRHSSENDIRKALIISRVEESDFISAVVLEQQFAVGGSLAFNRLGSVKLVDGGWHLETKMNVSDVTVFCKNIPTNDSTGLDCTKCMNFEAMYREYFAEQERMERSKPVIVLKDEAWVAAFLSVSTVGVLCCCAIFAFIVVRICKKDMLEGHPGFSFLMLLAVIFMYACVLPFSVRIVENNAFLEGILCGLKLLGTSLSYCLVYSVMLARSLMLASCDENGGFMSHINGYLQTVLCFFIAAVQIALTIQFWAMNWLLLDEEQCAYMSQGSLFLYLMGYDVFLLVLLVCLSPFVFRSKRNYHEGGYFSVAILLCVLVWIGWCTSYVLLPQWADLFVCCGLVGTGSVILVTIFIPRTYLMLTGFVRDHIVSTLPSLAHTTATSAVSVTDVHYRSNQALYDSVQAVSHRGQVNPNYYAESPPTPSTSKMEDNDGNYYESFQHVLQEHGKKTMLILTVQPKLTICIRRISSAPRHNRETAQ</sequence>
<reference evidence="9 10" key="1">
    <citation type="submission" date="2020-02" db="EMBL/GenBank/DDBJ databases">
        <authorList>
            <person name="Ferguson B K."/>
        </authorList>
    </citation>
    <scope>NUCLEOTIDE SEQUENCE [LARGE SCALE GENOMIC DNA]</scope>
</reference>
<dbReference type="InterPro" id="IPR009003">
    <property type="entry name" value="Peptidase_S1_PA"/>
</dbReference>
<keyword evidence="2 6" id="KW-0812">Transmembrane</keyword>
<dbReference type="PRINTS" id="PR01223">
    <property type="entry name" value="BRIDEOF7LESS"/>
</dbReference>
<dbReference type="PROSITE" id="PS50259">
    <property type="entry name" value="G_PROTEIN_RECEP_F3_4"/>
    <property type="match status" value="1"/>
</dbReference>
<dbReference type="AlphaFoldDB" id="A0A6H5GZF7"/>
<dbReference type="GO" id="GO:0005118">
    <property type="term" value="F:sevenless binding"/>
    <property type="evidence" value="ECO:0007669"/>
    <property type="project" value="InterPro"/>
</dbReference>
<gene>
    <name evidence="9" type="ORF">NTEN_LOCUS13695</name>
</gene>
<comment type="subcellular location">
    <subcellularLocation>
        <location evidence="1">Membrane</location>
        <topology evidence="1">Multi-pass membrane protein</topology>
    </subcellularLocation>
</comment>
<feature type="transmembrane region" description="Helical" evidence="6">
    <location>
        <begin position="659"/>
        <end position="679"/>
    </location>
</feature>
<dbReference type="InterPro" id="IPR018247">
    <property type="entry name" value="EF_Hand_1_Ca_BS"/>
</dbReference>
<feature type="domain" description="Peptidase S1" evidence="7">
    <location>
        <begin position="12"/>
        <end position="292"/>
    </location>
</feature>
<feature type="transmembrane region" description="Helical" evidence="6">
    <location>
        <begin position="733"/>
        <end position="756"/>
    </location>
</feature>
<evidence type="ECO:0008006" key="11">
    <source>
        <dbReference type="Google" id="ProtNLM"/>
    </source>
</evidence>
<dbReference type="GO" id="GO:0016020">
    <property type="term" value="C:membrane"/>
    <property type="evidence" value="ECO:0007669"/>
    <property type="project" value="UniProtKB-SubCell"/>
</dbReference>
<evidence type="ECO:0000256" key="6">
    <source>
        <dbReference type="SAM" id="Phobius"/>
    </source>
</evidence>
<dbReference type="InterPro" id="IPR002956">
    <property type="entry name" value="Bride_of_7less"/>
</dbReference>
<feature type="transmembrane region" description="Helical" evidence="6">
    <location>
        <begin position="578"/>
        <end position="605"/>
    </location>
</feature>
<feature type="domain" description="G-protein coupled receptors family 3 profile" evidence="8">
    <location>
        <begin position="725"/>
        <end position="821"/>
    </location>
</feature>
<dbReference type="InterPro" id="IPR017978">
    <property type="entry name" value="GPCR_3_C"/>
</dbReference>
<dbReference type="Pfam" id="PF00089">
    <property type="entry name" value="Trypsin"/>
    <property type="match status" value="1"/>
</dbReference>
<dbReference type="Proteomes" id="UP000479000">
    <property type="component" value="Unassembled WGS sequence"/>
</dbReference>
<evidence type="ECO:0000259" key="7">
    <source>
        <dbReference type="PROSITE" id="PS50240"/>
    </source>
</evidence>
<evidence type="ECO:0000256" key="5">
    <source>
        <dbReference type="ARBA" id="ARBA00023180"/>
    </source>
</evidence>
<dbReference type="InterPro" id="IPR043504">
    <property type="entry name" value="Peptidase_S1_PA_chymotrypsin"/>
</dbReference>
<dbReference type="PANTHER" id="PTHR24060">
    <property type="entry name" value="METABOTROPIC GLUTAMATE RECEPTOR"/>
    <property type="match status" value="1"/>
</dbReference>
<dbReference type="EMBL" id="CADCXU010020465">
    <property type="protein sequence ID" value="CAB0008449.1"/>
    <property type="molecule type" value="Genomic_DNA"/>
</dbReference>
<evidence type="ECO:0000256" key="2">
    <source>
        <dbReference type="ARBA" id="ARBA00022692"/>
    </source>
</evidence>
<dbReference type="Gene3D" id="2.40.10.10">
    <property type="entry name" value="Trypsin-like serine proteases"/>
    <property type="match status" value="1"/>
</dbReference>
<dbReference type="OrthoDB" id="9880600at2759"/>
<evidence type="ECO:0000313" key="9">
    <source>
        <dbReference type="EMBL" id="CAB0008449.1"/>
    </source>
</evidence>
<evidence type="ECO:0000259" key="8">
    <source>
        <dbReference type="PROSITE" id="PS50259"/>
    </source>
</evidence>
<dbReference type="Pfam" id="PF00003">
    <property type="entry name" value="7tm_3"/>
    <property type="match status" value="1"/>
</dbReference>
<feature type="transmembrane region" description="Helical" evidence="6">
    <location>
        <begin position="768"/>
        <end position="789"/>
    </location>
</feature>
<feature type="transmembrane region" description="Helical" evidence="6">
    <location>
        <begin position="795"/>
        <end position="814"/>
    </location>
</feature>
<dbReference type="GO" id="GO:0004252">
    <property type="term" value="F:serine-type endopeptidase activity"/>
    <property type="evidence" value="ECO:0007669"/>
    <property type="project" value="InterPro"/>
</dbReference>
<accession>A0A6H5GZF7</accession>